<reference evidence="9 10" key="1">
    <citation type="submission" date="2019-11" db="EMBL/GenBank/DDBJ databases">
        <title>Venatorbacter sp. nov. a predator of Campylobacter and other Gram-negative bacteria.</title>
        <authorList>
            <person name="Saeedi A."/>
            <person name="Cummings N.J."/>
            <person name="Connerton I.F."/>
            <person name="Connerton P.L."/>
        </authorList>
    </citation>
    <scope>NUCLEOTIDE SEQUENCE [LARGE SCALE GENOMIC DNA]</scope>
    <source>
        <strain evidence="9">XL5</strain>
    </source>
</reference>
<dbReference type="EMBL" id="CP046056">
    <property type="protein sequence ID" value="QQD23016.1"/>
    <property type="molecule type" value="Genomic_DNA"/>
</dbReference>
<feature type="chain" id="PRO_5040756878" description="Thiol:disulfide interchange protein" evidence="7">
    <location>
        <begin position="23"/>
        <end position="212"/>
    </location>
</feature>
<evidence type="ECO:0000256" key="5">
    <source>
        <dbReference type="PIRNR" id="PIRNR001488"/>
    </source>
</evidence>
<dbReference type="InterPro" id="IPR023205">
    <property type="entry name" value="DsbA/DsbL"/>
</dbReference>
<sequence>MLSKLIQWLAAATLLFSVTAHAEFQAGQHYKVLPQAVTVPADGRVHVEEAFWYGCPHCFRLEDVITPWKKTLPADVQFSGVPAMFGRAWVAHAQLYHVADVLGVLEQMHTPIFRAINLERQPLLSRGDQRDFLVSKAGVSESDFDKAYESFAVKTRMKQADQRIRAFGINGVPALIVQGKYVVDSGSAGGMEAMLRVVDHLIAVERAALKGK</sequence>
<dbReference type="Proteomes" id="UP000596074">
    <property type="component" value="Chromosome"/>
</dbReference>
<dbReference type="InterPro" id="IPR050824">
    <property type="entry name" value="Thiol_disulfide_DsbA"/>
</dbReference>
<evidence type="ECO:0000256" key="3">
    <source>
        <dbReference type="ARBA" id="ARBA00023157"/>
    </source>
</evidence>
<protein>
    <recommendedName>
        <fullName evidence="5">Thiol:disulfide interchange protein</fullName>
    </recommendedName>
</protein>
<evidence type="ECO:0000256" key="1">
    <source>
        <dbReference type="ARBA" id="ARBA00005791"/>
    </source>
</evidence>
<dbReference type="InterPro" id="IPR036249">
    <property type="entry name" value="Thioredoxin-like_sf"/>
</dbReference>
<gene>
    <name evidence="9" type="ORF">GJQ55_00340</name>
</gene>
<organism evidence="9 10">
    <name type="scientific">Venatoribacter cucullus</name>
    <dbReference type="NCBI Taxonomy" id="2661630"/>
    <lineage>
        <taxon>Bacteria</taxon>
        <taxon>Pseudomonadati</taxon>
        <taxon>Pseudomonadota</taxon>
        <taxon>Gammaproteobacteria</taxon>
        <taxon>Oceanospirillales</taxon>
        <taxon>Oceanospirillaceae</taxon>
        <taxon>Venatoribacter</taxon>
    </lineage>
</organism>
<keyword evidence="5" id="KW-0574">Periplasm</keyword>
<feature type="domain" description="DSBA-like thioredoxin" evidence="8">
    <location>
        <begin position="82"/>
        <end position="185"/>
    </location>
</feature>
<dbReference type="PIRSF" id="PIRSF001488">
    <property type="entry name" value="Tdi_protein"/>
    <property type="match status" value="1"/>
</dbReference>
<dbReference type="PANTHER" id="PTHR35891:SF2">
    <property type="entry name" value="THIOL:DISULFIDE INTERCHANGE PROTEIN DSBA"/>
    <property type="match status" value="1"/>
</dbReference>
<evidence type="ECO:0000256" key="6">
    <source>
        <dbReference type="PIRSR" id="PIRSR001488-1"/>
    </source>
</evidence>
<comment type="subcellular location">
    <subcellularLocation>
        <location evidence="5">Periplasm</location>
    </subcellularLocation>
</comment>
<feature type="disulfide bond" description="Redox-active" evidence="6">
    <location>
        <begin position="55"/>
        <end position="58"/>
    </location>
</feature>
<evidence type="ECO:0000256" key="4">
    <source>
        <dbReference type="ARBA" id="ARBA00023284"/>
    </source>
</evidence>
<dbReference type="InterPro" id="IPR001853">
    <property type="entry name" value="DSBA-like_thioredoxin_dom"/>
</dbReference>
<dbReference type="RefSeq" id="WP_228345527.1">
    <property type="nucleotide sequence ID" value="NZ_CP046056.1"/>
</dbReference>
<evidence type="ECO:0000259" key="8">
    <source>
        <dbReference type="Pfam" id="PF01323"/>
    </source>
</evidence>
<evidence type="ECO:0000256" key="2">
    <source>
        <dbReference type="ARBA" id="ARBA00022729"/>
    </source>
</evidence>
<evidence type="ECO:0000313" key="10">
    <source>
        <dbReference type="Proteomes" id="UP000596074"/>
    </source>
</evidence>
<keyword evidence="2 7" id="KW-0732">Signal</keyword>
<dbReference type="Pfam" id="PF01323">
    <property type="entry name" value="DSBA"/>
    <property type="match status" value="1"/>
</dbReference>
<name>A0A9X7UVW2_9GAMM</name>
<accession>A0A9X7UVW2</accession>
<feature type="signal peptide" evidence="7">
    <location>
        <begin position="1"/>
        <end position="22"/>
    </location>
</feature>
<comment type="similarity">
    <text evidence="1">Belongs to the thioredoxin family. DsbA subfamily.</text>
</comment>
<dbReference type="CDD" id="cd03019">
    <property type="entry name" value="DsbA_DsbA"/>
    <property type="match status" value="1"/>
</dbReference>
<keyword evidence="10" id="KW-1185">Reference proteome</keyword>
<keyword evidence="4" id="KW-0676">Redox-active center</keyword>
<keyword evidence="3 5" id="KW-1015">Disulfide bond</keyword>
<dbReference type="GO" id="GO:0042597">
    <property type="term" value="C:periplasmic space"/>
    <property type="evidence" value="ECO:0007669"/>
    <property type="project" value="UniProtKB-SubCell"/>
</dbReference>
<evidence type="ECO:0000313" key="9">
    <source>
        <dbReference type="EMBL" id="QQD23016.1"/>
    </source>
</evidence>
<proteinExistence type="inferred from homology"/>
<dbReference type="SUPFAM" id="SSF52833">
    <property type="entry name" value="Thioredoxin-like"/>
    <property type="match status" value="1"/>
</dbReference>
<dbReference type="PANTHER" id="PTHR35891">
    <property type="entry name" value="THIOL:DISULFIDE INTERCHANGE PROTEIN DSBA"/>
    <property type="match status" value="1"/>
</dbReference>
<evidence type="ECO:0000256" key="7">
    <source>
        <dbReference type="SAM" id="SignalP"/>
    </source>
</evidence>
<dbReference type="AlphaFoldDB" id="A0A9X7UVW2"/>
<dbReference type="KEGG" id="vcw:GJQ55_00340"/>
<dbReference type="GO" id="GO:0016491">
    <property type="term" value="F:oxidoreductase activity"/>
    <property type="evidence" value="ECO:0007669"/>
    <property type="project" value="InterPro"/>
</dbReference>
<dbReference type="Gene3D" id="3.40.30.10">
    <property type="entry name" value="Glutaredoxin"/>
    <property type="match status" value="1"/>
</dbReference>